<dbReference type="InterPro" id="IPR036237">
    <property type="entry name" value="Xyl_isomerase-like_sf"/>
</dbReference>
<dbReference type="Pfam" id="PF01261">
    <property type="entry name" value="AP_endonuc_2"/>
    <property type="match status" value="1"/>
</dbReference>
<accession>A0A318RF25</accession>
<comment type="caution">
    <text evidence="2">The sequence shown here is derived from an EMBL/GenBank/DDBJ whole genome shotgun (WGS) entry which is preliminary data.</text>
</comment>
<feature type="domain" description="Xylose isomerase-like TIM barrel" evidence="1">
    <location>
        <begin position="53"/>
        <end position="283"/>
    </location>
</feature>
<dbReference type="SUPFAM" id="SSF51658">
    <property type="entry name" value="Xylose isomerase-like"/>
    <property type="match status" value="1"/>
</dbReference>
<name>A0A318RF25_WILLI</name>
<dbReference type="Proteomes" id="UP000247591">
    <property type="component" value="Unassembled WGS sequence"/>
</dbReference>
<dbReference type="AlphaFoldDB" id="A0A318RF25"/>
<dbReference type="GO" id="GO:0016853">
    <property type="term" value="F:isomerase activity"/>
    <property type="evidence" value="ECO:0007669"/>
    <property type="project" value="UniProtKB-KW"/>
</dbReference>
<keyword evidence="3" id="KW-1185">Reference proteome</keyword>
<dbReference type="InterPro" id="IPR013022">
    <property type="entry name" value="Xyl_isomerase-like_TIM-brl"/>
</dbReference>
<dbReference type="Gene3D" id="3.20.20.150">
    <property type="entry name" value="Divalent-metal-dependent TIM barrel enzymes"/>
    <property type="match status" value="1"/>
</dbReference>
<organism evidence="2 3">
    <name type="scientific">Williamsia limnetica</name>
    <dbReference type="NCBI Taxonomy" id="882452"/>
    <lineage>
        <taxon>Bacteria</taxon>
        <taxon>Bacillati</taxon>
        <taxon>Actinomycetota</taxon>
        <taxon>Actinomycetes</taxon>
        <taxon>Mycobacteriales</taxon>
        <taxon>Nocardiaceae</taxon>
        <taxon>Williamsia</taxon>
    </lineage>
</organism>
<evidence type="ECO:0000313" key="2">
    <source>
        <dbReference type="EMBL" id="PYE12810.1"/>
    </source>
</evidence>
<sequence>MTLPGPEHDRPGSVISGGNQIGVRVEVTPAQRILSLSHLSAIGVPPPQFIDNAAFGGFDAVGLRVAQTAQDRGFQLRAGSALLRETKTALSDNGMRVLDVEVVKLHPGSSRADWSAVLEAGAELDASHLLVTVLDDDYSRATDNFAELAELSGEYGLRSCLEPMVFSSVRDMTAAAKFVLDARGSDAGVLVDALHFSRAGSQWSELDAIAPDLMPYCQLCDAPTDAPAADHNAAITEARTDRLAPGTGALPLVELLRRLPATAAVSVEAPSARSVTDPRGWTADLGRAAREVLKAAALAPSPAS</sequence>
<protein>
    <submittedName>
        <fullName evidence="2">Sugar phosphate isomerase/epimerase</fullName>
    </submittedName>
</protein>
<reference evidence="2 3" key="1">
    <citation type="submission" date="2018-06" db="EMBL/GenBank/DDBJ databases">
        <title>Genomic Encyclopedia of Type Strains, Phase IV (KMG-IV): sequencing the most valuable type-strain genomes for metagenomic binning, comparative biology and taxonomic classification.</title>
        <authorList>
            <person name="Goeker M."/>
        </authorList>
    </citation>
    <scope>NUCLEOTIDE SEQUENCE [LARGE SCALE GENOMIC DNA]</scope>
    <source>
        <strain evidence="2 3">DSM 45521</strain>
    </source>
</reference>
<keyword evidence="2" id="KW-0413">Isomerase</keyword>
<dbReference type="EMBL" id="QJSP01000020">
    <property type="protein sequence ID" value="PYE12810.1"/>
    <property type="molecule type" value="Genomic_DNA"/>
</dbReference>
<gene>
    <name evidence="2" type="ORF">DFR67_12089</name>
</gene>
<evidence type="ECO:0000259" key="1">
    <source>
        <dbReference type="Pfam" id="PF01261"/>
    </source>
</evidence>
<dbReference type="InterPro" id="IPR050312">
    <property type="entry name" value="IolE/XylAMocC-like"/>
</dbReference>
<dbReference type="PANTHER" id="PTHR12110">
    <property type="entry name" value="HYDROXYPYRUVATE ISOMERASE"/>
    <property type="match status" value="1"/>
</dbReference>
<evidence type="ECO:0000313" key="3">
    <source>
        <dbReference type="Proteomes" id="UP000247591"/>
    </source>
</evidence>
<dbReference type="PANTHER" id="PTHR12110:SF48">
    <property type="entry name" value="BLL3656 PROTEIN"/>
    <property type="match status" value="1"/>
</dbReference>
<proteinExistence type="predicted"/>